<dbReference type="InterPro" id="IPR001322">
    <property type="entry name" value="Lamin_tail_dom"/>
</dbReference>
<feature type="domain" description="LTD" evidence="1">
    <location>
        <begin position="264"/>
        <end position="391"/>
    </location>
</feature>
<dbReference type="SUPFAM" id="SSF74853">
    <property type="entry name" value="Lamin A/C globular tail domain"/>
    <property type="match status" value="1"/>
</dbReference>
<dbReference type="InterPro" id="IPR036415">
    <property type="entry name" value="Lamin_tail_dom_sf"/>
</dbReference>
<accession>A0A2H0RIQ9</accession>
<protein>
    <recommendedName>
        <fullName evidence="1">LTD domain-containing protein</fullName>
    </recommendedName>
</protein>
<dbReference type="Gene3D" id="2.60.40.10">
    <property type="entry name" value="Immunoglobulins"/>
    <property type="match status" value="1"/>
</dbReference>
<dbReference type="EMBL" id="PCYK01000002">
    <property type="protein sequence ID" value="PIR46442.1"/>
    <property type="molecule type" value="Genomic_DNA"/>
</dbReference>
<organism evidence="2 3">
    <name type="scientific">Candidatus Vogelbacteria bacterium CG10_big_fil_rev_8_21_14_0_10_49_38</name>
    <dbReference type="NCBI Taxonomy" id="1975043"/>
    <lineage>
        <taxon>Bacteria</taxon>
        <taxon>Candidatus Vogeliibacteriota</taxon>
    </lineage>
</organism>
<evidence type="ECO:0000313" key="3">
    <source>
        <dbReference type="Proteomes" id="UP000230431"/>
    </source>
</evidence>
<proteinExistence type="predicted"/>
<reference evidence="2 3" key="1">
    <citation type="submission" date="2017-09" db="EMBL/GenBank/DDBJ databases">
        <title>Depth-based differentiation of microbial function through sediment-hosted aquifers and enrichment of novel symbionts in the deep terrestrial subsurface.</title>
        <authorList>
            <person name="Probst A.J."/>
            <person name="Ladd B."/>
            <person name="Jarett J.K."/>
            <person name="Geller-Mcgrath D.E."/>
            <person name="Sieber C.M."/>
            <person name="Emerson J.B."/>
            <person name="Anantharaman K."/>
            <person name="Thomas B.C."/>
            <person name="Malmstrom R."/>
            <person name="Stieglmeier M."/>
            <person name="Klingl A."/>
            <person name="Woyke T."/>
            <person name="Ryan C.M."/>
            <person name="Banfield J.F."/>
        </authorList>
    </citation>
    <scope>NUCLEOTIDE SEQUENCE [LARGE SCALE GENOMIC DNA]</scope>
    <source>
        <strain evidence="2">CG10_big_fil_rev_8_21_14_0_10_49_38</strain>
    </source>
</reference>
<comment type="caution">
    <text evidence="2">The sequence shown here is derived from an EMBL/GenBank/DDBJ whole genome shotgun (WGS) entry which is preliminary data.</text>
</comment>
<sequence>MAELLAVIENLKNRIEVIKQQQAEQSAGVLADATIQTLSPVQSLIISGGSSSGGGGSGGAVATSEIFEVATTSGTITFEPPVILAPADLSQIFTTTTIIFSGTASSGLIIFNDFSEALATVNELGEWQTEISDLAQGSSTINFYARDEAGHVSLPAVVSFQVDSLPLSVNLEIEECDHSFVADACVLAPLDPLNLTWTVSKSGDYEYELLKISDNHGEWESTSISSTQAQTSAVETGLVAGSESTEWRWQVLVRLIDAEEVVASSSEISTRFHPRPLVINEIGWAGTTASSTDEWIELHNYLDETIDLTGYYLIDVDDSWRVDLSGAISAGGYYLIERASDEVVSNRSANLVAGWGADPIEKSFDPARIGLRLYRTISIGEQVVDETPVWDKSSAVPGSLERTFENKVSIDLSTWEDNTGCDDNCALDRNGDQTFGTPGQINVASIPNLF</sequence>
<gene>
    <name evidence="2" type="ORF">COV08_00100</name>
</gene>
<dbReference type="AlphaFoldDB" id="A0A2H0RIQ9"/>
<name>A0A2H0RIQ9_9BACT</name>
<evidence type="ECO:0000313" key="2">
    <source>
        <dbReference type="EMBL" id="PIR46442.1"/>
    </source>
</evidence>
<evidence type="ECO:0000259" key="1">
    <source>
        <dbReference type="PROSITE" id="PS51841"/>
    </source>
</evidence>
<dbReference type="PROSITE" id="PS51841">
    <property type="entry name" value="LTD"/>
    <property type="match status" value="1"/>
</dbReference>
<dbReference type="Proteomes" id="UP000230431">
    <property type="component" value="Unassembled WGS sequence"/>
</dbReference>
<dbReference type="InterPro" id="IPR013783">
    <property type="entry name" value="Ig-like_fold"/>
</dbReference>